<dbReference type="GeneID" id="57432442"/>
<feature type="coiled-coil region" evidence="1">
    <location>
        <begin position="72"/>
        <end position="99"/>
    </location>
</feature>
<reference evidence="2" key="1">
    <citation type="submission" date="2022-11" db="EMBL/GenBank/DDBJ databases">
        <title>Temperate bacteriophages infecting mucin-degrading bacterium Ruminococcus gnavus from the human gut.</title>
        <authorList>
            <person name="Buttimer C."/>
        </authorList>
    </citation>
    <scope>NUCLEOTIDE SEQUENCE</scope>
    <source>
        <strain evidence="2">CCUG 49994</strain>
    </source>
</reference>
<dbReference type="Proteomes" id="UP001079535">
    <property type="component" value="Unassembled WGS sequence"/>
</dbReference>
<sequence length="923" mass="107766">MSKISKYGIKIKNIKAGMIYDVNIGVRDYFTYTEAMLNNSLFSYHLKKNGIKIYKKPKSDKESTRDIICLDFDFGSRSYEEEKKRLEKLENNATTIDDKNKIKYLLKEIGKKEKLYNGKNRDKIREDFYQNGVDISYRHTDKKTKKEVVETIHYLMLFRTSAKAKVGQVIFINENLYDDAYDWLTIGLGKKMSYDNAKIVEMSAYAPLTTSTIVGTLKIPVEDILILKDQDSFFSTFTSVVKAEEYIDSSGNKKKKCIVESEEREVKNTLWDGMGIIESSILPGWINGMALLRNHLFKMCGFKGHVQLFFKDWCKKNNHDYNTYQVEDMFGCKHYLKDIKIITTDNSIKWKKFIDIMGGTLSSAYEYWCDKIREDGNIWGVVKTDHQSKFENSQQLSYQMINTLPCTKEDVYDIASDTVKYIETLKTDNVEFEKFLRKYANEINHYQMLADLYRHNPDFANCGWFRNEKKKIIFEYVNRMRKGKILVNGDNLTVCGNPYALLLYSVGENWEEDPTFSKEENSIQCYTRRFSNDEYLCGFRNPHNSPNNVCHFHNVYSQEMSRYFDFSKNIMAVNCIGTDVQDRMNGEDFDSDFNLVTNNPVMVKYAEICYRDFPTIVNDLKESGITYKNTLLEYARMDNKFSKSRIGIGYSSNLAQLALTYYWTELQKDNPNEERLHELYDNFVILSVLAQVIIDGCKREYEIDGMKEIDRISKMPCMKLTKQVVDENGRIKSVKFDFPKFMKYTRAIKTTKNGKEIPQKEIHEKKVKLKNRINPSLVCPMNWLEECLDTIKPAANSHSTPISDFFIKMPGKPNNRQMTKIRSLIEEYDLFVKNLHITNDDDDIIIEEMISKSEKLLDSLCKIKVGNIVTINRMIEVALGLDKGIGNGSKTKNINLKYSRKILNYLHKMDKDKFLLNFKPKQI</sequence>
<gene>
    <name evidence="2" type="ORF">OZZ17_03135</name>
</gene>
<organism evidence="2 3">
    <name type="scientific">Mediterraneibacter gnavus</name>
    <name type="common">Ruminococcus gnavus</name>
    <dbReference type="NCBI Taxonomy" id="33038"/>
    <lineage>
        <taxon>Bacteria</taxon>
        <taxon>Bacillati</taxon>
        <taxon>Bacillota</taxon>
        <taxon>Clostridia</taxon>
        <taxon>Lachnospirales</taxon>
        <taxon>Lachnospiraceae</taxon>
        <taxon>Mediterraneibacter</taxon>
    </lineage>
</organism>
<evidence type="ECO:0000256" key="1">
    <source>
        <dbReference type="SAM" id="Coils"/>
    </source>
</evidence>
<name>A0A9Q4HTS6_MEDGN</name>
<evidence type="ECO:0000313" key="3">
    <source>
        <dbReference type="Proteomes" id="UP001079535"/>
    </source>
</evidence>
<keyword evidence="1" id="KW-0175">Coiled coil</keyword>
<comment type="caution">
    <text evidence="2">The sequence shown here is derived from an EMBL/GenBank/DDBJ whole genome shotgun (WGS) entry which is preliminary data.</text>
</comment>
<evidence type="ECO:0000313" key="2">
    <source>
        <dbReference type="EMBL" id="MCZ0666529.1"/>
    </source>
</evidence>
<proteinExistence type="predicted"/>
<accession>A0A9Q4HTS6</accession>
<protein>
    <submittedName>
        <fullName evidence="2">Uncharacterized protein</fullName>
    </submittedName>
</protein>
<dbReference type="RefSeq" id="WP_004840075.1">
    <property type="nucleotide sequence ID" value="NZ_CP111084.1"/>
</dbReference>
<dbReference type="EMBL" id="JAPRAY010000003">
    <property type="protein sequence ID" value="MCZ0666529.1"/>
    <property type="molecule type" value="Genomic_DNA"/>
</dbReference>
<dbReference type="AlphaFoldDB" id="A0A9Q4HTS6"/>